<evidence type="ECO:0000313" key="2">
    <source>
        <dbReference type="Proteomes" id="UP000282977"/>
    </source>
</evidence>
<evidence type="ECO:0000313" key="1">
    <source>
        <dbReference type="EMBL" id="RVT39782.1"/>
    </source>
</evidence>
<dbReference type="RefSeq" id="WP_164847483.1">
    <property type="nucleotide sequence ID" value="NZ_RZUL01000005.1"/>
</dbReference>
<organism evidence="1 2">
    <name type="scientific">Sphingobium algorifonticola</name>
    <dbReference type="NCBI Taxonomy" id="2008318"/>
    <lineage>
        <taxon>Bacteria</taxon>
        <taxon>Pseudomonadati</taxon>
        <taxon>Pseudomonadota</taxon>
        <taxon>Alphaproteobacteria</taxon>
        <taxon>Sphingomonadales</taxon>
        <taxon>Sphingomonadaceae</taxon>
        <taxon>Sphingobium</taxon>
    </lineage>
</organism>
<name>A0A437J4Z1_9SPHN</name>
<keyword evidence="2" id="KW-1185">Reference proteome</keyword>
<dbReference type="EMBL" id="RZUL01000005">
    <property type="protein sequence ID" value="RVT39782.1"/>
    <property type="molecule type" value="Genomic_DNA"/>
</dbReference>
<comment type="caution">
    <text evidence="1">The sequence shown here is derived from an EMBL/GenBank/DDBJ whole genome shotgun (WGS) entry which is preliminary data.</text>
</comment>
<reference evidence="1 2" key="1">
    <citation type="submission" date="2019-01" db="EMBL/GenBank/DDBJ databases">
        <authorList>
            <person name="Chen W.-M."/>
        </authorList>
    </citation>
    <scope>NUCLEOTIDE SEQUENCE [LARGE SCALE GENOMIC DNA]</scope>
    <source>
        <strain evidence="1 2">TLA-22</strain>
    </source>
</reference>
<dbReference type="Proteomes" id="UP000282977">
    <property type="component" value="Unassembled WGS sequence"/>
</dbReference>
<proteinExistence type="predicted"/>
<accession>A0A437J4Z1</accession>
<dbReference type="AlphaFoldDB" id="A0A437J4Z1"/>
<protein>
    <submittedName>
        <fullName evidence="1">Uncharacterized protein</fullName>
    </submittedName>
</protein>
<gene>
    <name evidence="1" type="ORF">ENE74_13605</name>
</gene>
<sequence>MVRVGQAGKTTERMKAIAKELAEIDRTTSQVVDCIVETKNRTVIRQLENKLSEMEQPKLPLAENIAKCGTPVRNHG</sequence>